<evidence type="ECO:0000313" key="1">
    <source>
        <dbReference type="EMBL" id="KIR61366.1"/>
    </source>
</evidence>
<dbReference type="RefSeq" id="WP_043968247.1">
    <property type="nucleotide sequence ID" value="NZ_JXSX01000003.1"/>
</dbReference>
<evidence type="ECO:0000313" key="2">
    <source>
        <dbReference type="Proteomes" id="UP000032254"/>
    </source>
</evidence>
<proteinExistence type="predicted"/>
<dbReference type="OrthoDB" id="135105at2"/>
<keyword evidence="2" id="KW-1185">Reference proteome</keyword>
<dbReference type="EMBL" id="JXSX01000003">
    <property type="protein sequence ID" value="KIR61366.1"/>
    <property type="molecule type" value="Genomic_DNA"/>
</dbReference>
<dbReference type="GeneID" id="301307720"/>
<gene>
    <name evidence="1" type="ORF">TK50_27265</name>
</gene>
<reference evidence="1 2" key="1">
    <citation type="submission" date="2015-01" db="EMBL/GenBank/DDBJ databases">
        <title>Sequencing and annotation of Micromonospora carbonacea strain JXNU-1 genome.</title>
        <authorList>
            <person name="Long Z."/>
            <person name="Huang Y."/>
            <person name="Jiang Y."/>
        </authorList>
    </citation>
    <scope>NUCLEOTIDE SEQUENCE [LARGE SCALE GENOMIC DNA]</scope>
    <source>
        <strain evidence="1 2">JXNU-1</strain>
    </source>
</reference>
<protein>
    <submittedName>
        <fullName evidence="1">Uncharacterized protein</fullName>
    </submittedName>
</protein>
<organism evidence="1 2">
    <name type="scientific">Micromonospora haikouensis</name>
    <dbReference type="NCBI Taxonomy" id="686309"/>
    <lineage>
        <taxon>Bacteria</taxon>
        <taxon>Bacillati</taxon>
        <taxon>Actinomycetota</taxon>
        <taxon>Actinomycetes</taxon>
        <taxon>Micromonosporales</taxon>
        <taxon>Micromonosporaceae</taxon>
        <taxon>Micromonospora</taxon>
    </lineage>
</organism>
<accession>A0A0D0WQT4</accession>
<dbReference type="PATRIC" id="fig|47853.6.peg.5716"/>
<dbReference type="SUPFAM" id="SSF48371">
    <property type="entry name" value="ARM repeat"/>
    <property type="match status" value="1"/>
</dbReference>
<name>A0A0D0WQT4_9ACTN</name>
<sequence>MTAQELDSEDNHWHGTRTLYRASRDWQDRMLTGRRGSARQVVEAVAGRLLEGRMHGVRQLLENARVERARTPPVLRVSPFLPPSVLPLRAALAADPDVAARIMAEPAWSRVVLVLYGGVPLPEARRHETLRLRLTADFEDEAMGSSRRAQAAVVLDLLTAGADGSDPGVDDARIDPAAIVADSPLTSRLLAWLRDGTDLALVGDSLIELASDTGQDASLRGDALVAWALLGRQPASWPRMVDDDAVIRRVRWRLGRALLVLGDAARRLTPGPVAGAFDALRLPGARQHALDSAVVRALTAVSGRRNAWTGLMDGHLPVALVENVNGHSEDLTYNMAVYLDSAGAGLVEAQGQGLAALIATIAFRAGGAGGAGVRWPLDPFAPRAGHPLAETLTAVRSLHPSLAFLRCWIIDRLAGELTEAQFVAEAACLALQDLDLDPVSATRTLHRLRLHPAGEGQPVSPPAVLRSVEYLAGRVADSYARARVRLRLAQYTGQRITAGRLLADAAEIGDVHDRIRMWELALDLGVTDEAAAVVTALTSLVPQLVSPTERALAAVRLARLTGEDILTRAVAHLGQVPPEEAADLLSRLPAPLDDDQAAVRAAALDRLTAPQLRARAEQRLAEPLLSVERDHRPPRGWTENPHNRLPLRWSIVSAAAVCVDGLRELDRSGSATTLHGDAAWLALLTPGTRAAALAALTRRGTTELLALGPTAVAVLDRLLASGEADTVAVVLALSRSYVREPAVRRWRADATTEVADLATLISVEWGEVDAGTAAAAARLFAHPDSVVRRRLAQATGPVHAGRRSGPWALAGAAGAVAVAALARALTAETRPAVAAGLQIMLRNVGHDAPSVLHDALGELSDQPEARITVLRGLRRFRDFPVDALVALAASLTAGERWALLDALHVVAEEPRRCGVSPEWVRDLASVAIHLAADEDPAVAGSAMALLGRCAPGDASVVAALCTEADGADLTDRRAAGAATGLGHLLAGGGLGPDEQSRAVQVLSQRLNSALSGASPLAAGILAALAHAGADVASLPDDELAVRALVVAASTTAFAAHQRWLPETARLVTRDADRSLRLAGVLTDLATTAVDRTDPAVLAGTVPAPETPDLVSALASLAVLGQQAPDLVRQAIGDREGLTGRIRDGLTGGSVALAEQAVSLLVLLEPDAATMTGVLTAVAGAQALEDGLADAVAALDRIPADAVAALVTAATGPSPTIAVLAARLIRVLASRDLLAGEARLAIADALDRPDPSTVAVSPQVFDDGLRDAGTVAEALGDTAAQLRGGSVVGPEIPVARLVVPLGGEQALELVLPDRVTPRRVTVGRQMSALDGRVDASVTGGLSIVIDSVAAAAHEHGVAVPEALDALLASLRR</sequence>
<dbReference type="Proteomes" id="UP000032254">
    <property type="component" value="Unassembled WGS sequence"/>
</dbReference>
<dbReference type="InterPro" id="IPR016024">
    <property type="entry name" value="ARM-type_fold"/>
</dbReference>
<comment type="caution">
    <text evidence="1">The sequence shown here is derived from an EMBL/GenBank/DDBJ whole genome shotgun (WGS) entry which is preliminary data.</text>
</comment>